<dbReference type="OrthoDB" id="9761717at2"/>
<reference evidence="7 8" key="1">
    <citation type="submission" date="2019-01" db="EMBL/GenBank/DDBJ databases">
        <title>Novel species of Cellulomonas.</title>
        <authorList>
            <person name="Liu Q."/>
            <person name="Xin Y.-H."/>
        </authorList>
    </citation>
    <scope>NUCLEOTIDE SEQUENCE [LARGE SCALE GENOMIC DNA]</scope>
    <source>
        <strain evidence="7 8">HLT2-17</strain>
    </source>
</reference>
<dbReference type="PANTHER" id="PTHR43600">
    <property type="entry name" value="COENZYME F420 HYDROGENASE, SUBUNIT ALPHA"/>
    <property type="match status" value="1"/>
</dbReference>
<protein>
    <submittedName>
        <fullName evidence="7">Ni/Fe hydrogenase subunit alpha</fullName>
    </submittedName>
</protein>
<evidence type="ECO:0000313" key="7">
    <source>
        <dbReference type="EMBL" id="RYV50823.1"/>
    </source>
</evidence>
<comment type="cofactor">
    <cofactor evidence="1 6">
        <name>Ni(2+)</name>
        <dbReference type="ChEBI" id="CHEBI:49786"/>
    </cofactor>
</comment>
<feature type="binding site" evidence="6">
    <location>
        <position position="420"/>
    </location>
    <ligand>
        <name>Ni(2+)</name>
        <dbReference type="ChEBI" id="CHEBI:49786"/>
    </ligand>
</feature>
<dbReference type="InterPro" id="IPR001501">
    <property type="entry name" value="Ni-dep_hyd_lsu"/>
</dbReference>
<evidence type="ECO:0000256" key="1">
    <source>
        <dbReference type="ARBA" id="ARBA00001967"/>
    </source>
</evidence>
<keyword evidence="3 6" id="KW-0533">Nickel</keyword>
<dbReference type="InterPro" id="IPR018194">
    <property type="entry name" value="Ni-dep_hyd_lsu_Ni_BS"/>
</dbReference>
<sequence>MSHKLTDGGQVLHVGTLSRVEGEGGMHLEIHDGHVGAVELRIFEPPRFYEAFLRGRSWTEPPDITARICGICPVAYQFSACNALEDACGVSVPDTIRTMRRLLYCGEWIESHALHIYLLHAPDFLGYPGGIEMAKDHPAAVEQGLRLKKVGNELMTLVGGRSVHPINVKLGGFYRMPTVAELGGLRPALERGLEDALATVRLVSTFDFPDLEQPYTYLSLRPEQGYPIESGSVVTTAGTAFDVRDFPEHITEHHVAHSNALHASLDGGGPYVVGPLARYTLNFDRLSPLAQQAAREAGLGETCRNPFRSIIVRSVELVEVFSEALRIIDAWRDGTAPSVPVPARAGEGFGATEAPRGVLFHRYRLDDDGTILDAQIVPPTSQNQPSIEADMRTLAESWLELSDHDLSHRCEAAIRNYDPCISCATHFLDLTVERT</sequence>
<dbReference type="Pfam" id="PF00374">
    <property type="entry name" value="NiFeSe_Hases"/>
    <property type="match status" value="2"/>
</dbReference>
<dbReference type="SUPFAM" id="SSF56762">
    <property type="entry name" value="HydB/Nqo4-like"/>
    <property type="match status" value="1"/>
</dbReference>
<evidence type="ECO:0000256" key="2">
    <source>
        <dbReference type="ARBA" id="ARBA00009292"/>
    </source>
</evidence>
<keyword evidence="6" id="KW-0408">Iron</keyword>
<evidence type="ECO:0000313" key="8">
    <source>
        <dbReference type="Proteomes" id="UP000293764"/>
    </source>
</evidence>
<keyword evidence="4 6" id="KW-0479">Metal-binding</keyword>
<keyword evidence="6" id="KW-0460">Magnesium</keyword>
<feature type="binding site" evidence="6">
    <location>
        <position position="72"/>
    </location>
    <ligand>
        <name>Ni(2+)</name>
        <dbReference type="ChEBI" id="CHEBI:49786"/>
    </ligand>
</feature>
<gene>
    <name evidence="7" type="ORF">EUA98_11805</name>
</gene>
<feature type="binding site" evidence="6">
    <location>
        <position position="72"/>
    </location>
    <ligand>
        <name>Fe cation</name>
        <dbReference type="ChEBI" id="CHEBI:24875"/>
    </ligand>
</feature>
<feature type="binding site" evidence="6">
    <location>
        <position position="69"/>
    </location>
    <ligand>
        <name>Ni(2+)</name>
        <dbReference type="ChEBI" id="CHEBI:49786"/>
    </ligand>
</feature>
<dbReference type="InterPro" id="IPR029014">
    <property type="entry name" value="NiFe-Hase_large"/>
</dbReference>
<dbReference type="GO" id="GO:0008901">
    <property type="term" value="F:ferredoxin hydrogenase activity"/>
    <property type="evidence" value="ECO:0007669"/>
    <property type="project" value="InterPro"/>
</dbReference>
<dbReference type="AlphaFoldDB" id="A0A4Q5N0S3"/>
<evidence type="ECO:0000256" key="3">
    <source>
        <dbReference type="ARBA" id="ARBA00022596"/>
    </source>
</evidence>
<comment type="cofactor">
    <cofactor evidence="6">
        <name>Fe cation</name>
        <dbReference type="ChEBI" id="CHEBI:24875"/>
    </cofactor>
</comment>
<name>A0A4Q5N0S3_9MICO</name>
<feature type="binding site" evidence="6">
    <location>
        <position position="426"/>
    </location>
    <ligand>
        <name>Mg(2+)</name>
        <dbReference type="ChEBI" id="CHEBI:18420"/>
    </ligand>
</feature>
<evidence type="ECO:0000256" key="6">
    <source>
        <dbReference type="PIRSR" id="PIRSR601501-1"/>
    </source>
</evidence>
<dbReference type="Proteomes" id="UP000293764">
    <property type="component" value="Unassembled WGS sequence"/>
</dbReference>
<comment type="similarity">
    <text evidence="2">Belongs to the [NiFe]/[NiFeSe] hydrogenase large subunit family.</text>
</comment>
<feature type="binding site" evidence="6">
    <location>
        <position position="50"/>
    </location>
    <ligand>
        <name>Mg(2+)</name>
        <dbReference type="ChEBI" id="CHEBI:18420"/>
    </ligand>
</feature>
<proteinExistence type="inferred from homology"/>
<feature type="binding site" evidence="6">
    <location>
        <position position="376"/>
    </location>
    <ligand>
        <name>Mg(2+)</name>
        <dbReference type="ChEBI" id="CHEBI:18420"/>
    </ligand>
</feature>
<comment type="caution">
    <text evidence="7">The sequence shown here is derived from an EMBL/GenBank/DDBJ whole genome shotgun (WGS) entry which is preliminary data.</text>
</comment>
<dbReference type="PROSITE" id="PS00508">
    <property type="entry name" value="NI_HGENASE_L_2"/>
    <property type="match status" value="1"/>
</dbReference>
<dbReference type="Gene3D" id="1.10.645.10">
    <property type="entry name" value="Cytochrome-c3 Hydrogenase, chain B"/>
    <property type="match status" value="1"/>
</dbReference>
<dbReference type="EMBL" id="SDWW01000026">
    <property type="protein sequence ID" value="RYV50823.1"/>
    <property type="molecule type" value="Genomic_DNA"/>
</dbReference>
<dbReference type="RefSeq" id="WP_130102883.1">
    <property type="nucleotide sequence ID" value="NZ_SDWW01000026.1"/>
</dbReference>
<keyword evidence="5" id="KW-0560">Oxidoreductase</keyword>
<dbReference type="GO" id="GO:0016151">
    <property type="term" value="F:nickel cation binding"/>
    <property type="evidence" value="ECO:0007669"/>
    <property type="project" value="InterPro"/>
</dbReference>
<dbReference type="PANTHER" id="PTHR43600:SF2">
    <property type="entry name" value="F420-NON-REDUCING HYDROGENASE VHU SUBUNIT A"/>
    <property type="match status" value="1"/>
</dbReference>
<feature type="binding site" evidence="6">
    <location>
        <position position="423"/>
    </location>
    <ligand>
        <name>Fe cation</name>
        <dbReference type="ChEBI" id="CHEBI:24875"/>
    </ligand>
</feature>
<keyword evidence="8" id="KW-1185">Reference proteome</keyword>
<evidence type="ECO:0000256" key="4">
    <source>
        <dbReference type="ARBA" id="ARBA00022723"/>
    </source>
</evidence>
<accession>A0A4Q5N0S3</accession>
<evidence type="ECO:0000256" key="5">
    <source>
        <dbReference type="ARBA" id="ARBA00023002"/>
    </source>
</evidence>
<organism evidence="7 8">
    <name type="scientific">Pengzhenrongella frigida</name>
    <dbReference type="NCBI Taxonomy" id="1259133"/>
    <lineage>
        <taxon>Bacteria</taxon>
        <taxon>Bacillati</taxon>
        <taxon>Actinomycetota</taxon>
        <taxon>Actinomycetes</taxon>
        <taxon>Micrococcales</taxon>
        <taxon>Pengzhenrongella</taxon>
    </lineage>
</organism>